<proteinExistence type="predicted"/>
<dbReference type="EMBL" id="JAUSXK010000001">
    <property type="protein sequence ID" value="MDQ0642274.1"/>
    <property type="molecule type" value="Genomic_DNA"/>
</dbReference>
<dbReference type="InterPro" id="IPR050266">
    <property type="entry name" value="AB_hydrolase_sf"/>
</dbReference>
<dbReference type="Proteomes" id="UP001239085">
    <property type="component" value="Unassembled WGS sequence"/>
</dbReference>
<dbReference type="PANTHER" id="PTHR43798:SF31">
    <property type="entry name" value="AB HYDROLASE SUPERFAMILY PROTEIN YCLE"/>
    <property type="match status" value="1"/>
</dbReference>
<reference evidence="3 4" key="1">
    <citation type="submission" date="2023-07" db="EMBL/GenBank/DDBJ databases">
        <title>Comparative genomics of wheat-associated soil bacteria to identify genetic determinants of phenazine resistance.</title>
        <authorList>
            <person name="Mouncey N."/>
        </authorList>
    </citation>
    <scope>NUCLEOTIDE SEQUENCE [LARGE SCALE GENOMIC DNA]</scope>
    <source>
        <strain evidence="3 4">W2I7</strain>
    </source>
</reference>
<comment type="caution">
    <text evidence="3">The sequence shown here is derived from an EMBL/GenBank/DDBJ whole genome shotgun (WGS) entry which is preliminary data.</text>
</comment>
<keyword evidence="1" id="KW-0378">Hydrolase</keyword>
<feature type="domain" description="AB hydrolase-1" evidence="2">
    <location>
        <begin position="4"/>
        <end position="214"/>
    </location>
</feature>
<name>A0ABU0P4L5_9MICO</name>
<dbReference type="SUPFAM" id="SSF53474">
    <property type="entry name" value="alpha/beta-Hydrolases"/>
    <property type="match status" value="1"/>
</dbReference>
<accession>A0ABU0P4L5</accession>
<dbReference type="Pfam" id="PF12697">
    <property type="entry name" value="Abhydrolase_6"/>
    <property type="match status" value="1"/>
</dbReference>
<dbReference type="PRINTS" id="PR00111">
    <property type="entry name" value="ABHYDROLASE"/>
</dbReference>
<gene>
    <name evidence="3" type="ORF">QFZ46_000434</name>
</gene>
<dbReference type="InterPro" id="IPR029058">
    <property type="entry name" value="AB_hydrolase_fold"/>
</dbReference>
<sequence>MVDRLGTAVRCIRYDRRSYGETEYSPEDGWSPVADTVAVLDASEADTVIAIGSSIGGRTAIDLALAHPERISALVLIAPAISGAPEPELEPLVEALDAEIDAADAVADLDAVNRLEAHLWFDGPGHEGRVNGPIRDLFLDMNARAISAIDPGTSGDALDAWSRLDRITVPILFLVGSLDLLHIRERAREAAASVQNGQFVELPDSAHLPHLEGSPSALDAIAEFLALRG</sequence>
<evidence type="ECO:0000256" key="1">
    <source>
        <dbReference type="ARBA" id="ARBA00022801"/>
    </source>
</evidence>
<evidence type="ECO:0000313" key="3">
    <source>
        <dbReference type="EMBL" id="MDQ0642274.1"/>
    </source>
</evidence>
<keyword evidence="4" id="KW-1185">Reference proteome</keyword>
<evidence type="ECO:0000313" key="4">
    <source>
        <dbReference type="Proteomes" id="UP001239085"/>
    </source>
</evidence>
<dbReference type="Gene3D" id="3.40.50.1820">
    <property type="entry name" value="alpha/beta hydrolase"/>
    <property type="match status" value="1"/>
</dbReference>
<dbReference type="PRINTS" id="PR00412">
    <property type="entry name" value="EPOXHYDRLASE"/>
</dbReference>
<dbReference type="InterPro" id="IPR000073">
    <property type="entry name" value="AB_hydrolase_1"/>
</dbReference>
<evidence type="ECO:0000259" key="2">
    <source>
        <dbReference type="Pfam" id="PF12697"/>
    </source>
</evidence>
<protein>
    <submittedName>
        <fullName evidence="3">Pimeloyl-ACP methyl ester carboxylesterase</fullName>
    </submittedName>
</protein>
<organism evidence="3 4">
    <name type="scientific">Microbacterium murale</name>
    <dbReference type="NCBI Taxonomy" id="1081040"/>
    <lineage>
        <taxon>Bacteria</taxon>
        <taxon>Bacillati</taxon>
        <taxon>Actinomycetota</taxon>
        <taxon>Actinomycetes</taxon>
        <taxon>Micrococcales</taxon>
        <taxon>Microbacteriaceae</taxon>
        <taxon>Microbacterium</taxon>
    </lineage>
</organism>
<dbReference type="InterPro" id="IPR000639">
    <property type="entry name" value="Epox_hydrolase-like"/>
</dbReference>
<dbReference type="PANTHER" id="PTHR43798">
    <property type="entry name" value="MONOACYLGLYCEROL LIPASE"/>
    <property type="match status" value="1"/>
</dbReference>